<name>A0A165HRP6_9APHY</name>
<sequence>MPITNQYVACTMQKLTASICLEHSTFSEWRMPLTMCTMAYFWTMSECLAPLITMEKVAKACQTTMPWMWQHTEVIYSLTIGHLQGLEQDPHKLTEALEQINSMNHCLQLMNMPSSEIIEPCLFHLVWWNFTTQYPALEPELLAAPSSHSPASRLPVQGTLTMAQPARHLQDVPDRIQGQVLHPSARCDAIPICTLAEAMTLCVEEPPLEMQGISIFDEAFPQRGSLQCTEFKDYGIPGQDHHAVQVSTHATQPHPSIEGAHLIVTQALGSGDVAHQVTLSVSMHAPAASTPTPHLHPHPATQLAMAQLAGPSSHVTAETTHSSAHLPPPPFVLILSVEGPSHRHIEINPLMCTPAAAYTEPVTGTRSCVDGTPAAMHVNSAPRHASSAPWPSRMTCWGHPRPQYLMGWPLYEPDPATRGELLEALDPKIHKLDEYIEELA</sequence>
<dbReference type="AlphaFoldDB" id="A0A165HRP6"/>
<dbReference type="GeneID" id="63823804"/>
<reference evidence="1 2" key="1">
    <citation type="journal article" date="2016" name="Mol. Biol. Evol.">
        <title>Comparative Genomics of Early-Diverging Mushroom-Forming Fungi Provides Insights into the Origins of Lignocellulose Decay Capabilities.</title>
        <authorList>
            <person name="Nagy L.G."/>
            <person name="Riley R."/>
            <person name="Tritt A."/>
            <person name="Adam C."/>
            <person name="Daum C."/>
            <person name="Floudas D."/>
            <person name="Sun H."/>
            <person name="Yadav J.S."/>
            <person name="Pangilinan J."/>
            <person name="Larsson K.H."/>
            <person name="Matsuura K."/>
            <person name="Barry K."/>
            <person name="Labutti K."/>
            <person name="Kuo R."/>
            <person name="Ohm R.A."/>
            <person name="Bhattacharya S.S."/>
            <person name="Shirouzu T."/>
            <person name="Yoshinaga Y."/>
            <person name="Martin F.M."/>
            <person name="Grigoriev I.V."/>
            <person name="Hibbett D.S."/>
        </authorList>
    </citation>
    <scope>NUCLEOTIDE SEQUENCE [LARGE SCALE GENOMIC DNA]</scope>
    <source>
        <strain evidence="1 2">93-53</strain>
    </source>
</reference>
<protein>
    <submittedName>
        <fullName evidence="1">Uncharacterized protein</fullName>
    </submittedName>
</protein>
<evidence type="ECO:0000313" key="1">
    <source>
        <dbReference type="EMBL" id="KZT12093.1"/>
    </source>
</evidence>
<dbReference type="RefSeq" id="XP_040769741.1">
    <property type="nucleotide sequence ID" value="XM_040906775.1"/>
</dbReference>
<keyword evidence="2" id="KW-1185">Reference proteome</keyword>
<dbReference type="InParanoid" id="A0A165HRP6"/>
<organism evidence="1 2">
    <name type="scientific">Laetiporus sulphureus 93-53</name>
    <dbReference type="NCBI Taxonomy" id="1314785"/>
    <lineage>
        <taxon>Eukaryota</taxon>
        <taxon>Fungi</taxon>
        <taxon>Dikarya</taxon>
        <taxon>Basidiomycota</taxon>
        <taxon>Agaricomycotina</taxon>
        <taxon>Agaricomycetes</taxon>
        <taxon>Polyporales</taxon>
        <taxon>Laetiporus</taxon>
    </lineage>
</organism>
<proteinExistence type="predicted"/>
<gene>
    <name evidence="1" type="ORF">LAESUDRAFT_710574</name>
</gene>
<evidence type="ECO:0000313" key="2">
    <source>
        <dbReference type="Proteomes" id="UP000076871"/>
    </source>
</evidence>
<dbReference type="Proteomes" id="UP000076871">
    <property type="component" value="Unassembled WGS sequence"/>
</dbReference>
<accession>A0A165HRP6</accession>
<dbReference type="EMBL" id="KV427606">
    <property type="protein sequence ID" value="KZT12093.1"/>
    <property type="molecule type" value="Genomic_DNA"/>
</dbReference>